<dbReference type="OrthoDB" id="5523300at2"/>
<dbReference type="Proteomes" id="UP000011682">
    <property type="component" value="Unassembled WGS sequence"/>
</dbReference>
<proteinExistence type="predicted"/>
<comment type="caution">
    <text evidence="1">The sequence shown here is derived from an EMBL/GenBank/DDBJ whole genome shotgun (WGS) entry which is preliminary data.</text>
</comment>
<evidence type="ECO:0000313" key="1">
    <source>
        <dbReference type="EMBL" id="EPX63256.1"/>
    </source>
</evidence>
<keyword evidence="2" id="KW-1185">Reference proteome</keyword>
<organism evidence="1 2">
    <name type="scientific">Cystobacter fuscus (strain ATCC 25194 / DSM 2262 / NBRC 100088 / M29)</name>
    <dbReference type="NCBI Taxonomy" id="1242864"/>
    <lineage>
        <taxon>Bacteria</taxon>
        <taxon>Pseudomonadati</taxon>
        <taxon>Myxococcota</taxon>
        <taxon>Myxococcia</taxon>
        <taxon>Myxococcales</taxon>
        <taxon>Cystobacterineae</taxon>
        <taxon>Archangiaceae</taxon>
        <taxon>Cystobacter</taxon>
    </lineage>
</organism>
<sequence>MTSTLLVLLLLSQAEGPDNPPDGAMEPLLPPSSARRLHHLARLEATGFALLPGGGTGGVERYVQLTPMLVLDGGEEFGVNLGAPVRLRLGGGVPGAGWVRREDWGQGGTLLFPAPDGTLRPGAFASLGLGVDHAR</sequence>
<protein>
    <submittedName>
        <fullName evidence="1">Uncharacterized protein</fullName>
    </submittedName>
</protein>
<name>S9PJL7_CYSF2</name>
<evidence type="ECO:0000313" key="2">
    <source>
        <dbReference type="Proteomes" id="UP000011682"/>
    </source>
</evidence>
<gene>
    <name evidence="1" type="ORF">D187_005662</name>
</gene>
<reference evidence="1" key="1">
    <citation type="submission" date="2013-05" db="EMBL/GenBank/DDBJ databases">
        <title>Genome assembly of Cystobacter fuscus DSM 2262.</title>
        <authorList>
            <person name="Sharma G."/>
            <person name="Khatri I."/>
            <person name="Kaur C."/>
            <person name="Mayilraj S."/>
            <person name="Subramanian S."/>
        </authorList>
    </citation>
    <scope>NUCLEOTIDE SEQUENCE [LARGE SCALE GENOMIC DNA]</scope>
    <source>
        <strain evidence="1">DSM 2262</strain>
    </source>
</reference>
<accession>S9PJL7</accession>
<dbReference type="RefSeq" id="WP_002628214.1">
    <property type="nucleotide sequence ID" value="NZ_ANAH02000005.1"/>
</dbReference>
<dbReference type="AlphaFoldDB" id="S9PJL7"/>
<dbReference type="EMBL" id="ANAH02000005">
    <property type="protein sequence ID" value="EPX63256.1"/>
    <property type="molecule type" value="Genomic_DNA"/>
</dbReference>